<dbReference type="GO" id="GO:0003254">
    <property type="term" value="P:regulation of membrane depolarization"/>
    <property type="evidence" value="ECO:0007669"/>
    <property type="project" value="TreeGrafter"/>
</dbReference>
<dbReference type="InParanoid" id="A0A0V0R7C7"/>
<dbReference type="Gene3D" id="1.10.287.70">
    <property type="match status" value="1"/>
</dbReference>
<sequence>MIIQRYCNDHIYFDLTNLFIVVEILTISQLNKYSYLKYINLIYFTKIKDLKTIVYILQERMLVSKFNRQALRLILLLSQYLLVSHLLSFFWIELHCIEIKNDYKQTWMDSRNLRDQNWLTQYIYTFYFNIVTMSTVGYGDITPVTTLETFFNIISTTIACIIFGFTLNSIGQILNDINKQKEEISQKIYVMNNYMREKKINFRLQQEIREYMSFYLKEFRDNNQKDQEEVISLLSEQLKGILLLEANKIVLKESKIFKENFSQKIIQNTIPLITERKCRPNEIIFSNQQSEENTNNLNIYFIQKGKFQLYVEQNREDQKRRICQNQQNMIEILNEGESFGNDSFFTGFSPKYSIKSLDFSCLLCINRKDFLQLLKNYEEDYQRFCHIKDKILQNNLSRIKLPCKLCQEINHSFPTCPLIHYKPNELQIIQKHLISTPNQRNQKFSRRLKSYSYNKQYGNNIQEVINILEKNEQFLSQTEWKNIYNDDEILEPSFYSECSSPIDSENDSSYIDEEQFYKNNSQYKNNVESKKNYQQMSEIEQELTPSQSSENELNNQNTIKQNTQKEIQQNTSLVLNKNQDSINFKQQRCNSSSSQNSSKIINQSSDQINNLSIGFGSKSFAKDKI</sequence>
<dbReference type="InterPro" id="IPR051413">
    <property type="entry name" value="K/Na_HCN_channel"/>
</dbReference>
<keyword evidence="2" id="KW-0812">Transmembrane</keyword>
<dbReference type="Proteomes" id="UP000054937">
    <property type="component" value="Unassembled WGS sequence"/>
</dbReference>
<dbReference type="GO" id="GO:0098855">
    <property type="term" value="C:HCN channel complex"/>
    <property type="evidence" value="ECO:0007669"/>
    <property type="project" value="TreeGrafter"/>
</dbReference>
<keyword evidence="5" id="KW-1185">Reference proteome</keyword>
<dbReference type="Gene3D" id="1.10.287.630">
    <property type="entry name" value="Helix hairpin bin"/>
    <property type="match status" value="1"/>
</dbReference>
<dbReference type="Gene3D" id="2.60.120.10">
    <property type="entry name" value="Jelly Rolls"/>
    <property type="match status" value="1"/>
</dbReference>
<protein>
    <submittedName>
        <fullName evidence="4">Cyclic nucleotide-binding protein</fullName>
    </submittedName>
</protein>
<feature type="region of interest" description="Disordered" evidence="1">
    <location>
        <begin position="529"/>
        <end position="553"/>
    </location>
</feature>
<comment type="caution">
    <text evidence="4">The sequence shown here is derived from an EMBL/GenBank/DDBJ whole genome shotgun (WGS) entry which is preliminary data.</text>
</comment>
<accession>A0A0V0R7C7</accession>
<dbReference type="AlphaFoldDB" id="A0A0V0R7C7"/>
<dbReference type="PROSITE" id="PS50042">
    <property type="entry name" value="CNMP_BINDING_3"/>
    <property type="match status" value="1"/>
</dbReference>
<dbReference type="Pfam" id="PF00027">
    <property type="entry name" value="cNMP_binding"/>
    <property type="match status" value="1"/>
</dbReference>
<dbReference type="InterPro" id="IPR018490">
    <property type="entry name" value="cNMP-bd_dom_sf"/>
</dbReference>
<evidence type="ECO:0000256" key="2">
    <source>
        <dbReference type="SAM" id="Phobius"/>
    </source>
</evidence>
<gene>
    <name evidence="4" type="ORF">PPERSA_10503</name>
</gene>
<name>A0A0V0R7C7_PSEPJ</name>
<feature type="transmembrane region" description="Helical" evidence="2">
    <location>
        <begin position="150"/>
        <end position="171"/>
    </location>
</feature>
<dbReference type="GO" id="GO:0005249">
    <property type="term" value="F:voltage-gated potassium channel activity"/>
    <property type="evidence" value="ECO:0007669"/>
    <property type="project" value="TreeGrafter"/>
</dbReference>
<feature type="domain" description="Cyclic nucleotide-binding" evidence="3">
    <location>
        <begin position="298"/>
        <end position="374"/>
    </location>
</feature>
<evidence type="ECO:0000313" key="5">
    <source>
        <dbReference type="Proteomes" id="UP000054937"/>
    </source>
</evidence>
<dbReference type="PANTHER" id="PTHR45689:SF5">
    <property type="entry name" value="I[[H]] CHANNEL, ISOFORM E"/>
    <property type="match status" value="1"/>
</dbReference>
<evidence type="ECO:0000313" key="4">
    <source>
        <dbReference type="EMBL" id="KRX10404.1"/>
    </source>
</evidence>
<keyword evidence="2" id="KW-1133">Transmembrane helix</keyword>
<dbReference type="OMA" id="WIELHCI"/>
<dbReference type="Pfam" id="PF07885">
    <property type="entry name" value="Ion_trans_2"/>
    <property type="match status" value="1"/>
</dbReference>
<proteinExistence type="predicted"/>
<feature type="compositionally biased region" description="Polar residues" evidence="1">
    <location>
        <begin position="529"/>
        <end position="538"/>
    </location>
</feature>
<dbReference type="SUPFAM" id="SSF51206">
    <property type="entry name" value="cAMP-binding domain-like"/>
    <property type="match status" value="1"/>
</dbReference>
<dbReference type="InterPro" id="IPR013099">
    <property type="entry name" value="K_chnl_dom"/>
</dbReference>
<dbReference type="InterPro" id="IPR014710">
    <property type="entry name" value="RmlC-like_jellyroll"/>
</dbReference>
<dbReference type="SUPFAM" id="SSF81324">
    <property type="entry name" value="Voltage-gated potassium channels"/>
    <property type="match status" value="1"/>
</dbReference>
<dbReference type="FunCoup" id="A0A0V0R7C7">
    <property type="interactions" value="1"/>
</dbReference>
<feature type="transmembrane region" description="Helical" evidence="2">
    <location>
        <begin position="70"/>
        <end position="92"/>
    </location>
</feature>
<evidence type="ECO:0000256" key="1">
    <source>
        <dbReference type="SAM" id="MobiDB-lite"/>
    </source>
</evidence>
<reference evidence="4 5" key="1">
    <citation type="journal article" date="2015" name="Sci. Rep.">
        <title>Genome of the facultative scuticociliatosis pathogen Pseudocohnilembus persalinus provides insight into its virulence through horizontal gene transfer.</title>
        <authorList>
            <person name="Xiong J."/>
            <person name="Wang G."/>
            <person name="Cheng J."/>
            <person name="Tian M."/>
            <person name="Pan X."/>
            <person name="Warren A."/>
            <person name="Jiang C."/>
            <person name="Yuan D."/>
            <person name="Miao W."/>
        </authorList>
    </citation>
    <scope>NUCLEOTIDE SEQUENCE [LARGE SCALE GENOMIC DNA]</scope>
    <source>
        <strain evidence="4">36N120E</strain>
    </source>
</reference>
<evidence type="ECO:0000259" key="3">
    <source>
        <dbReference type="PROSITE" id="PS50042"/>
    </source>
</evidence>
<keyword evidence="2" id="KW-0472">Membrane</keyword>
<feature type="transmembrane region" description="Helical" evidence="2">
    <location>
        <begin position="118"/>
        <end position="138"/>
    </location>
</feature>
<dbReference type="EMBL" id="LDAU01000028">
    <property type="protein sequence ID" value="KRX10404.1"/>
    <property type="molecule type" value="Genomic_DNA"/>
</dbReference>
<dbReference type="GO" id="GO:0035725">
    <property type="term" value="P:sodium ion transmembrane transport"/>
    <property type="evidence" value="ECO:0007669"/>
    <property type="project" value="TreeGrafter"/>
</dbReference>
<organism evidence="4 5">
    <name type="scientific">Pseudocohnilembus persalinus</name>
    <name type="common">Ciliate</name>
    <dbReference type="NCBI Taxonomy" id="266149"/>
    <lineage>
        <taxon>Eukaryota</taxon>
        <taxon>Sar</taxon>
        <taxon>Alveolata</taxon>
        <taxon>Ciliophora</taxon>
        <taxon>Intramacronucleata</taxon>
        <taxon>Oligohymenophorea</taxon>
        <taxon>Scuticociliatia</taxon>
        <taxon>Philasterida</taxon>
        <taxon>Pseudocohnilembidae</taxon>
        <taxon>Pseudocohnilembus</taxon>
    </lineage>
</organism>
<dbReference type="InterPro" id="IPR000595">
    <property type="entry name" value="cNMP-bd_dom"/>
</dbReference>
<dbReference type="OrthoDB" id="313256at2759"/>
<dbReference type="PANTHER" id="PTHR45689">
    <property type="entry name" value="I[[H]] CHANNEL, ISOFORM E"/>
    <property type="match status" value="1"/>
</dbReference>
<dbReference type="CDD" id="cd00038">
    <property type="entry name" value="CAP_ED"/>
    <property type="match status" value="1"/>
</dbReference>